<protein>
    <submittedName>
        <fullName evidence="1">Uncharacterized protein</fullName>
    </submittedName>
</protein>
<organism evidence="1">
    <name type="scientific">marine sediment metagenome</name>
    <dbReference type="NCBI Taxonomy" id="412755"/>
    <lineage>
        <taxon>unclassified sequences</taxon>
        <taxon>metagenomes</taxon>
        <taxon>ecological metagenomes</taxon>
    </lineage>
</organism>
<reference evidence="1" key="1">
    <citation type="journal article" date="2015" name="Nature">
        <title>Complex archaea that bridge the gap between prokaryotes and eukaryotes.</title>
        <authorList>
            <person name="Spang A."/>
            <person name="Saw J.H."/>
            <person name="Jorgensen S.L."/>
            <person name="Zaremba-Niedzwiedzka K."/>
            <person name="Martijn J."/>
            <person name="Lind A.E."/>
            <person name="van Eijk R."/>
            <person name="Schleper C."/>
            <person name="Guy L."/>
            <person name="Ettema T.J."/>
        </authorList>
    </citation>
    <scope>NUCLEOTIDE SEQUENCE</scope>
</reference>
<gene>
    <name evidence="1" type="ORF">LCGC14_3095060</name>
</gene>
<dbReference type="EMBL" id="LAZR01066520">
    <property type="protein sequence ID" value="KKK53410.1"/>
    <property type="molecule type" value="Genomic_DNA"/>
</dbReference>
<evidence type="ECO:0000313" key="1">
    <source>
        <dbReference type="EMBL" id="KKK53410.1"/>
    </source>
</evidence>
<feature type="non-terminal residue" evidence="1">
    <location>
        <position position="1"/>
    </location>
</feature>
<comment type="caution">
    <text evidence="1">The sequence shown here is derived from an EMBL/GenBank/DDBJ whole genome shotgun (WGS) entry which is preliminary data.</text>
</comment>
<accession>A0A0F8WYB7</accession>
<name>A0A0F8WYB7_9ZZZZ</name>
<proteinExistence type="predicted"/>
<dbReference type="AlphaFoldDB" id="A0A0F8WYB7"/>
<sequence length="29" mass="3253">FKPTYDGVTLKTVEKIAIALDFDPKDLIT</sequence>